<feature type="chain" id="PRO_5008248299" evidence="1">
    <location>
        <begin position="21"/>
        <end position="270"/>
    </location>
</feature>
<reference evidence="3" key="1">
    <citation type="submission" date="2015-12" db="EMBL/GenBank/DDBJ databases">
        <authorList>
            <person name="Shamseldin A."/>
            <person name="Moawad H."/>
            <person name="Abd El-Rahim W.M."/>
            <person name="Sadowsky M.J."/>
        </authorList>
    </citation>
    <scope>NUCLEOTIDE SEQUENCE</scope>
</reference>
<proteinExistence type="evidence at transcript level"/>
<dbReference type="AlphaFoldDB" id="A0A191UR45"/>
<protein>
    <submittedName>
        <fullName evidence="3">Peritrophin-like protein 1</fullName>
    </submittedName>
</protein>
<feature type="domain" description="Chitin-binding type-2" evidence="2">
    <location>
        <begin position="199"/>
        <end position="260"/>
    </location>
</feature>
<evidence type="ECO:0000256" key="1">
    <source>
        <dbReference type="SAM" id="SignalP"/>
    </source>
</evidence>
<organism evidence="3">
    <name type="scientific">Nilaparvata lugens</name>
    <name type="common">Brown planthopper</name>
    <dbReference type="NCBI Taxonomy" id="108931"/>
    <lineage>
        <taxon>Eukaryota</taxon>
        <taxon>Metazoa</taxon>
        <taxon>Ecdysozoa</taxon>
        <taxon>Arthropoda</taxon>
        <taxon>Hexapoda</taxon>
        <taxon>Insecta</taxon>
        <taxon>Pterygota</taxon>
        <taxon>Neoptera</taxon>
        <taxon>Paraneoptera</taxon>
        <taxon>Hemiptera</taxon>
        <taxon>Auchenorrhyncha</taxon>
        <taxon>Fulgoroidea</taxon>
        <taxon>Delphacidae</taxon>
        <taxon>Delphacinae</taxon>
        <taxon>Nilaparvata</taxon>
    </lineage>
</organism>
<keyword evidence="1" id="KW-0732">Signal</keyword>
<dbReference type="SUPFAM" id="SSF57625">
    <property type="entry name" value="Invertebrate chitin-binding proteins"/>
    <property type="match status" value="1"/>
</dbReference>
<dbReference type="GO" id="GO:0008061">
    <property type="term" value="F:chitin binding"/>
    <property type="evidence" value="ECO:0007669"/>
    <property type="project" value="InterPro"/>
</dbReference>
<dbReference type="EMBL" id="KU365930">
    <property type="protein sequence ID" value="ANJ04646.1"/>
    <property type="molecule type" value="mRNA"/>
</dbReference>
<sequence>MEVHYFIVVLTISLTCKALAQTTEDPLQSCYKPYSCLNCTAARICRPNPNGDGTFIDYKDFNCTGSTPFCNEDTGTCSAKATSDECEVASAVLGEHVCMKDGVFPHPTLCKRYFRCKNLTSISFNCSRSYDDYDAIKGECTYSASCTLVSCSGYNGYKRVYRMNNRNTQFFAYCVDGVAAVMDKCDGKYALNETTQVCEPVCSYPGLIEDISDCRRYYQCDPTSSPDVFERTSHICPQGFGFSQKNYQCVTLDKIPSCRQTFVATHIKNH</sequence>
<dbReference type="InterPro" id="IPR002557">
    <property type="entry name" value="Chitin-bd_dom"/>
</dbReference>
<accession>A0A191UR45</accession>
<dbReference type="OrthoDB" id="6624208at2759"/>
<name>A0A191UR45_NILLU</name>
<dbReference type="Gene3D" id="2.170.140.10">
    <property type="entry name" value="Chitin binding domain"/>
    <property type="match status" value="1"/>
</dbReference>
<dbReference type="PROSITE" id="PS50940">
    <property type="entry name" value="CHIT_BIND_II"/>
    <property type="match status" value="1"/>
</dbReference>
<feature type="non-terminal residue" evidence="3">
    <location>
        <position position="270"/>
    </location>
</feature>
<evidence type="ECO:0000259" key="2">
    <source>
        <dbReference type="PROSITE" id="PS50940"/>
    </source>
</evidence>
<evidence type="ECO:0000313" key="3">
    <source>
        <dbReference type="EMBL" id="ANJ04646.1"/>
    </source>
</evidence>
<feature type="signal peptide" evidence="1">
    <location>
        <begin position="1"/>
        <end position="20"/>
    </location>
</feature>
<dbReference type="GO" id="GO:0005576">
    <property type="term" value="C:extracellular region"/>
    <property type="evidence" value="ECO:0007669"/>
    <property type="project" value="InterPro"/>
</dbReference>
<dbReference type="SMART" id="SM00494">
    <property type="entry name" value="ChtBD2"/>
    <property type="match status" value="2"/>
</dbReference>
<dbReference type="Pfam" id="PF01607">
    <property type="entry name" value="CBM_14"/>
    <property type="match status" value="1"/>
</dbReference>
<dbReference type="InterPro" id="IPR036508">
    <property type="entry name" value="Chitin-bd_dom_sf"/>
</dbReference>
<reference evidence="3" key="2">
    <citation type="journal article" date="2016" name="J. Proteome Res.">
        <title>Screening and Functional Analyses of Nilaparvata lugens Salivary Proteome.</title>
        <authorList>
            <person name="Huang H.J."/>
            <person name="Liu C.W."/>
            <person name="Huang X.H."/>
            <person name="Zhou X."/>
            <person name="Zhuo J.C."/>
            <person name="Zhang C.X."/>
            <person name="Bao Y.Y."/>
        </authorList>
    </citation>
    <scope>NUCLEOTIDE SEQUENCE</scope>
</reference>